<sequence length="143" mass="15953">MATKMRSSHSATTATFTILLIMLVAFLHIPLSMSRLLDEDPEADYMTPISDHDLKTSPQLMKMAEYAVTENNKKAPKSETLKFASLDRGYYLMEDGADAIIFDIYITVSSANLGQIKYKAEIHAENASGEPGHQYVLTSFTRL</sequence>
<dbReference type="EMBL" id="OZ034813">
    <property type="protein sequence ID" value="CAL1357495.1"/>
    <property type="molecule type" value="Genomic_DNA"/>
</dbReference>
<evidence type="ECO:0000313" key="2">
    <source>
        <dbReference type="Proteomes" id="UP001497516"/>
    </source>
</evidence>
<reference evidence="1 2" key="1">
    <citation type="submission" date="2024-04" db="EMBL/GenBank/DDBJ databases">
        <authorList>
            <person name="Fracassetti M."/>
        </authorList>
    </citation>
    <scope>NUCLEOTIDE SEQUENCE [LARGE SCALE GENOMIC DNA]</scope>
</reference>
<organism evidence="1 2">
    <name type="scientific">Linum trigynum</name>
    <dbReference type="NCBI Taxonomy" id="586398"/>
    <lineage>
        <taxon>Eukaryota</taxon>
        <taxon>Viridiplantae</taxon>
        <taxon>Streptophyta</taxon>
        <taxon>Embryophyta</taxon>
        <taxon>Tracheophyta</taxon>
        <taxon>Spermatophyta</taxon>
        <taxon>Magnoliopsida</taxon>
        <taxon>eudicotyledons</taxon>
        <taxon>Gunneridae</taxon>
        <taxon>Pentapetalae</taxon>
        <taxon>rosids</taxon>
        <taxon>fabids</taxon>
        <taxon>Malpighiales</taxon>
        <taxon>Linaceae</taxon>
        <taxon>Linum</taxon>
    </lineage>
</organism>
<proteinExistence type="predicted"/>
<dbReference type="Proteomes" id="UP001497516">
    <property type="component" value="Chromosome 1"/>
</dbReference>
<gene>
    <name evidence="1" type="ORF">LTRI10_LOCUS5120</name>
</gene>
<evidence type="ECO:0000313" key="1">
    <source>
        <dbReference type="EMBL" id="CAL1357495.1"/>
    </source>
</evidence>
<keyword evidence="2" id="KW-1185">Reference proteome</keyword>
<accession>A0AAV2CMH2</accession>
<protein>
    <recommendedName>
        <fullName evidence="3">Cysteine proteinase inhibitor</fullName>
    </recommendedName>
</protein>
<evidence type="ECO:0008006" key="3">
    <source>
        <dbReference type="Google" id="ProtNLM"/>
    </source>
</evidence>
<name>A0AAV2CMH2_9ROSI</name>
<dbReference type="AlphaFoldDB" id="A0AAV2CMH2"/>